<comment type="caution">
    <text evidence="2">The sequence shown here is derived from an EMBL/GenBank/DDBJ whole genome shotgun (WGS) entry which is preliminary data.</text>
</comment>
<reference evidence="2 3" key="1">
    <citation type="submission" date="2022-06" db="EMBL/GenBank/DDBJ databases">
        <title>Pseudarthrobacter sp. strain RMG13 Genome sequencing and assembly.</title>
        <authorList>
            <person name="Kim I."/>
        </authorList>
    </citation>
    <scope>NUCLEOTIDE SEQUENCE [LARGE SCALE GENOMIC DNA]</scope>
    <source>
        <strain evidence="2 3">RMG13</strain>
    </source>
</reference>
<evidence type="ECO:0008006" key="4">
    <source>
        <dbReference type="Google" id="ProtNLM"/>
    </source>
</evidence>
<name>A0ABT1LPD7_9MICC</name>
<organism evidence="2 3">
    <name type="scientific">Pseudarthrobacter humi</name>
    <dbReference type="NCBI Taxonomy" id="2952523"/>
    <lineage>
        <taxon>Bacteria</taxon>
        <taxon>Bacillati</taxon>
        <taxon>Actinomycetota</taxon>
        <taxon>Actinomycetes</taxon>
        <taxon>Micrococcales</taxon>
        <taxon>Micrococcaceae</taxon>
        <taxon>Pseudarthrobacter</taxon>
    </lineage>
</organism>
<dbReference type="InterPro" id="IPR010982">
    <property type="entry name" value="Lambda_DNA-bd_dom_sf"/>
</dbReference>
<proteinExistence type="predicted"/>
<protein>
    <recommendedName>
        <fullName evidence="4">XRE family transcriptional regulator</fullName>
    </recommendedName>
</protein>
<evidence type="ECO:0000313" key="2">
    <source>
        <dbReference type="EMBL" id="MCP9000300.1"/>
    </source>
</evidence>
<evidence type="ECO:0000256" key="1">
    <source>
        <dbReference type="SAM" id="MobiDB-lite"/>
    </source>
</evidence>
<evidence type="ECO:0000313" key="3">
    <source>
        <dbReference type="Proteomes" id="UP001524318"/>
    </source>
</evidence>
<gene>
    <name evidence="2" type="ORF">NFC73_11255</name>
</gene>
<feature type="region of interest" description="Disordered" evidence="1">
    <location>
        <begin position="152"/>
        <end position="177"/>
    </location>
</feature>
<keyword evidence="3" id="KW-1185">Reference proteome</keyword>
<accession>A0ABT1LPD7</accession>
<dbReference type="Proteomes" id="UP001524318">
    <property type="component" value="Unassembled WGS sequence"/>
</dbReference>
<dbReference type="Gene3D" id="1.10.260.40">
    <property type="entry name" value="lambda repressor-like DNA-binding domains"/>
    <property type="match status" value="1"/>
</dbReference>
<sequence>MKLLIKGWAMRTDGDKGPGDVLSPQAQLARRLNLLLDVVVAERGKPVTFREVQTELEARGIKLSRARWFYMKEGTGRLVSDPVLLAGLCNIFNVDPNYLAGDDAELPERIDSQLEFVKSLRAARVKSFAARTLGDVSPETLRAISEYLNKDIGRHPGAEQAAASPSEDIEGEPREAP</sequence>
<dbReference type="RefSeq" id="WP_254750185.1">
    <property type="nucleotide sequence ID" value="NZ_JANCLV010000006.1"/>
</dbReference>
<dbReference type="EMBL" id="JANCLV010000006">
    <property type="protein sequence ID" value="MCP9000300.1"/>
    <property type="molecule type" value="Genomic_DNA"/>
</dbReference>